<dbReference type="InterPro" id="IPR014748">
    <property type="entry name" value="Enoyl-CoA_hydra_C"/>
</dbReference>
<dbReference type="PANTHER" id="PTHR42964">
    <property type="entry name" value="ENOYL-COA HYDRATASE"/>
    <property type="match status" value="1"/>
</dbReference>
<keyword evidence="5" id="KW-1185">Reference proteome</keyword>
<evidence type="ECO:0000256" key="3">
    <source>
        <dbReference type="SAM" id="MobiDB-lite"/>
    </source>
</evidence>
<dbReference type="InterPro" id="IPR051683">
    <property type="entry name" value="Enoyl-CoA_Hydratase/Isomerase"/>
</dbReference>
<dbReference type="AlphaFoldDB" id="A0A8I1GGV0"/>
<organism evidence="4 5">
    <name type="scientific">Rhodomicrobium udaipurense</name>
    <dbReference type="NCBI Taxonomy" id="1202716"/>
    <lineage>
        <taxon>Bacteria</taxon>
        <taxon>Pseudomonadati</taxon>
        <taxon>Pseudomonadota</taxon>
        <taxon>Alphaproteobacteria</taxon>
        <taxon>Hyphomicrobiales</taxon>
        <taxon>Hyphomicrobiaceae</taxon>
        <taxon>Rhodomicrobium</taxon>
    </lineage>
</organism>
<dbReference type="CDD" id="cd06558">
    <property type="entry name" value="crotonase-like"/>
    <property type="match status" value="1"/>
</dbReference>
<dbReference type="PROSITE" id="PS00166">
    <property type="entry name" value="ENOYL_COA_HYDRATASE"/>
    <property type="match status" value="1"/>
</dbReference>
<proteinExistence type="inferred from homology"/>
<dbReference type="EMBL" id="JAEMUK010000011">
    <property type="protein sequence ID" value="MBJ7543125.1"/>
    <property type="molecule type" value="Genomic_DNA"/>
</dbReference>
<sequence length="305" mass="33253">MAETSPPAASAPEFDERRSAVSADTADTSGDENTEASVSTSADNAPRPIIITDVNGHIGTITLNNMAKRNVLSSALLDSLTAALEEFKAQSVRVVIVRGQPSVKVWSAGHDVRELRRGHQDPLGYADPLEQALRAIRSYPGPVIAMVQGSVWGGAFDLVLSCDMIIADETSTFAITPVNLGLPYNTTGLLHCLNRLPVNFIKEMFFTANPVKAEAAEHWGIINHVVPSTEIETFTQTLAQHIATKAPLAVAVVKEQLRVLTDFQPVAAQVFERIQNMRREVYESADYQEGVDAFLEKRKPDFQGK</sequence>
<protein>
    <submittedName>
        <fullName evidence="4">Methylmalonyl-CoA decarboxylase</fullName>
    </submittedName>
</protein>
<gene>
    <name evidence="4" type="primary">scpB</name>
    <name evidence="4" type="ORF">JDN41_06080</name>
</gene>
<dbReference type="NCBIfam" id="NF008506">
    <property type="entry name" value="PRK11423.1"/>
    <property type="match status" value="1"/>
</dbReference>
<feature type="compositionally biased region" description="Low complexity" evidence="3">
    <location>
        <begin position="1"/>
        <end position="12"/>
    </location>
</feature>
<comment type="similarity">
    <text evidence="1 2">Belongs to the enoyl-CoA hydratase/isomerase family.</text>
</comment>
<reference evidence="4 5" key="1">
    <citation type="submission" date="2020-12" db="EMBL/GenBank/DDBJ databases">
        <title>Revised draft genomes of Rhodomicrobium vannielii ATCC 17100 and Rhodomicrobium udaipurense JA643.</title>
        <authorList>
            <person name="Conners E.M."/>
            <person name="Davenport E.J."/>
            <person name="Bose A."/>
        </authorList>
    </citation>
    <scope>NUCLEOTIDE SEQUENCE [LARGE SCALE GENOMIC DNA]</scope>
    <source>
        <strain evidence="4 5">JA643</strain>
    </source>
</reference>
<dbReference type="GO" id="GO:0003824">
    <property type="term" value="F:catalytic activity"/>
    <property type="evidence" value="ECO:0007669"/>
    <property type="project" value="InterPro"/>
</dbReference>
<feature type="region of interest" description="Disordered" evidence="3">
    <location>
        <begin position="1"/>
        <end position="44"/>
    </location>
</feature>
<dbReference type="SUPFAM" id="SSF52096">
    <property type="entry name" value="ClpP/crotonase"/>
    <property type="match status" value="1"/>
</dbReference>
<dbReference type="PANTHER" id="PTHR42964:SF1">
    <property type="entry name" value="POLYKETIDE BIOSYNTHESIS ENOYL-COA HYDRATASE PKSH-RELATED"/>
    <property type="match status" value="1"/>
</dbReference>
<dbReference type="Gene3D" id="3.90.226.10">
    <property type="entry name" value="2-enoyl-CoA Hydratase, Chain A, domain 1"/>
    <property type="match status" value="1"/>
</dbReference>
<dbReference type="Gene3D" id="1.10.12.10">
    <property type="entry name" value="Lyase 2-enoyl-coa Hydratase, Chain A, domain 2"/>
    <property type="match status" value="1"/>
</dbReference>
<evidence type="ECO:0000313" key="4">
    <source>
        <dbReference type="EMBL" id="MBJ7543125.1"/>
    </source>
</evidence>
<evidence type="ECO:0000256" key="1">
    <source>
        <dbReference type="ARBA" id="ARBA00005254"/>
    </source>
</evidence>
<accession>A0A8I1GGV0</accession>
<comment type="caution">
    <text evidence="4">The sequence shown here is derived from an EMBL/GenBank/DDBJ whole genome shotgun (WGS) entry which is preliminary data.</text>
</comment>
<dbReference type="GO" id="GO:0008300">
    <property type="term" value="P:isoprenoid catabolic process"/>
    <property type="evidence" value="ECO:0007669"/>
    <property type="project" value="TreeGrafter"/>
</dbReference>
<name>A0A8I1GGV0_9HYPH</name>
<dbReference type="Proteomes" id="UP000623250">
    <property type="component" value="Unassembled WGS sequence"/>
</dbReference>
<dbReference type="InterPro" id="IPR018376">
    <property type="entry name" value="Enoyl-CoA_hyd/isom_CS"/>
</dbReference>
<evidence type="ECO:0000313" key="5">
    <source>
        <dbReference type="Proteomes" id="UP000623250"/>
    </source>
</evidence>
<evidence type="ECO:0000256" key="2">
    <source>
        <dbReference type="RuleBase" id="RU003707"/>
    </source>
</evidence>
<dbReference type="Pfam" id="PF00378">
    <property type="entry name" value="ECH_1"/>
    <property type="match status" value="1"/>
</dbReference>
<dbReference type="InterPro" id="IPR001753">
    <property type="entry name" value="Enoyl-CoA_hydra/iso"/>
</dbReference>
<dbReference type="InterPro" id="IPR029045">
    <property type="entry name" value="ClpP/crotonase-like_dom_sf"/>
</dbReference>
<dbReference type="RefSeq" id="WP_081796604.1">
    <property type="nucleotide sequence ID" value="NZ_JAEMUK010000011.1"/>
</dbReference>